<dbReference type="AlphaFoldDB" id="A0A844B5Z5"/>
<evidence type="ECO:0000256" key="1">
    <source>
        <dbReference type="SAM" id="MobiDB-lite"/>
    </source>
</evidence>
<feature type="region of interest" description="Disordered" evidence="1">
    <location>
        <begin position="37"/>
        <end position="109"/>
    </location>
</feature>
<dbReference type="EMBL" id="WJPO01000019">
    <property type="protein sequence ID" value="MRH21796.1"/>
    <property type="molecule type" value="Genomic_DNA"/>
</dbReference>
<feature type="compositionally biased region" description="Low complexity" evidence="1">
    <location>
        <begin position="57"/>
        <end position="68"/>
    </location>
</feature>
<accession>A0A844B5Z5</accession>
<dbReference type="Proteomes" id="UP000466730">
    <property type="component" value="Unassembled WGS sequence"/>
</dbReference>
<evidence type="ECO:0000313" key="3">
    <source>
        <dbReference type="Proteomes" id="UP000466730"/>
    </source>
</evidence>
<proteinExistence type="predicted"/>
<reference evidence="2 3" key="1">
    <citation type="submission" date="2019-11" db="EMBL/GenBank/DDBJ databases">
        <title>Draft Whole-Genome sequence of the marine photosynthetic bacterium Rhodovulum strictum DSM 11289.</title>
        <authorList>
            <person name="Kyndt J.A."/>
            <person name="Meyer T.E."/>
        </authorList>
    </citation>
    <scope>NUCLEOTIDE SEQUENCE [LARGE SCALE GENOMIC DNA]</scope>
    <source>
        <strain evidence="2 3">DSM 11289</strain>
    </source>
</reference>
<dbReference type="PROSITE" id="PS51318">
    <property type="entry name" value="TAT"/>
    <property type="match status" value="1"/>
</dbReference>
<keyword evidence="3" id="KW-1185">Reference proteome</keyword>
<dbReference type="InterPro" id="IPR006311">
    <property type="entry name" value="TAT_signal"/>
</dbReference>
<dbReference type="RefSeq" id="WP_153749087.1">
    <property type="nucleotide sequence ID" value="NZ_BAAADI010000037.1"/>
</dbReference>
<protein>
    <submittedName>
        <fullName evidence="2">Uncharacterized protein</fullName>
    </submittedName>
</protein>
<dbReference type="OrthoDB" id="7877273at2"/>
<feature type="compositionally biased region" description="Low complexity" evidence="1">
    <location>
        <begin position="76"/>
        <end position="89"/>
    </location>
</feature>
<name>A0A844B5Z5_9RHOB</name>
<sequence>MAQDDRTTISRRNLLMKLGLAAGAVYVAPTVAGLDVARASTGSGGGGRNGGGGRSSGSGRSSGPSRPGRSGGGRSSGPSRPGPANGRSSNTQWRWDRDRNRLVRTRISG</sequence>
<gene>
    <name evidence="2" type="ORF">GH815_12395</name>
</gene>
<feature type="compositionally biased region" description="Gly residues" evidence="1">
    <location>
        <begin position="42"/>
        <end position="56"/>
    </location>
</feature>
<organism evidence="2 3">
    <name type="scientific">Rhodovulum strictum</name>
    <dbReference type="NCBI Taxonomy" id="58314"/>
    <lineage>
        <taxon>Bacteria</taxon>
        <taxon>Pseudomonadati</taxon>
        <taxon>Pseudomonadota</taxon>
        <taxon>Alphaproteobacteria</taxon>
        <taxon>Rhodobacterales</taxon>
        <taxon>Paracoccaceae</taxon>
        <taxon>Rhodovulum</taxon>
    </lineage>
</organism>
<evidence type="ECO:0000313" key="2">
    <source>
        <dbReference type="EMBL" id="MRH21796.1"/>
    </source>
</evidence>
<comment type="caution">
    <text evidence="2">The sequence shown here is derived from an EMBL/GenBank/DDBJ whole genome shotgun (WGS) entry which is preliminary data.</text>
</comment>